<dbReference type="PROSITE" id="PS00584">
    <property type="entry name" value="PFKB_KINASES_2"/>
    <property type="match status" value="1"/>
</dbReference>
<dbReference type="Gene3D" id="3.40.1190.20">
    <property type="match status" value="1"/>
</dbReference>
<keyword evidence="7 12" id="KW-0418">Kinase</keyword>
<comment type="subcellular location">
    <subcellularLocation>
        <location evidence="12">Cytoplasm</location>
    </subcellularLocation>
</comment>
<comment type="pathway">
    <text evidence="12">Carbohydrate metabolism; D-ribose degradation; D-ribose 5-phosphate from beta-D-ribopyranose: step 2/2.</text>
</comment>
<organism evidence="14 15">
    <name type="scientific">Caldiarchaeum subterraneum</name>
    <dbReference type="NCBI Taxonomy" id="311458"/>
    <lineage>
        <taxon>Archaea</taxon>
        <taxon>Nitrososphaerota</taxon>
        <taxon>Candidatus Caldarchaeales</taxon>
        <taxon>Candidatus Caldarchaeaceae</taxon>
        <taxon>Candidatus Caldarchaeum</taxon>
    </lineage>
</organism>
<dbReference type="GO" id="GO:0019303">
    <property type="term" value="P:D-ribose catabolic process"/>
    <property type="evidence" value="ECO:0007669"/>
    <property type="project" value="UniProtKB-UniRule"/>
</dbReference>
<dbReference type="InterPro" id="IPR011877">
    <property type="entry name" value="Ribokinase"/>
</dbReference>
<gene>
    <name evidence="12 14" type="primary">rbsK</name>
    <name evidence="14" type="ORF">EYH45_04230</name>
</gene>
<keyword evidence="9 12" id="KW-0460">Magnesium</keyword>
<protein>
    <recommendedName>
        <fullName evidence="3 12">Ribokinase</fullName>
        <shortName evidence="12">RK</shortName>
        <ecNumber evidence="2 12">2.7.1.15</ecNumber>
    </recommendedName>
</protein>
<dbReference type="UniPathway" id="UPA00916">
    <property type="reaction ID" value="UER00889"/>
</dbReference>
<evidence type="ECO:0000256" key="5">
    <source>
        <dbReference type="ARBA" id="ARBA00022723"/>
    </source>
</evidence>
<sequence length="320" mass="34338">MFLNRRNPLATGLRIVVLGATHVDYTLLVDQLPKVGETVTGKTLKLSLGGKGANQAVAATRLGAETYLVSRVGNDSMGRDALEGLIRNGVKTDYVTIDEEATTGVAFIFVGTNGRNMIGVFSGADDKVCEDDFKRVEGILKDTDTLLVQLEIPLTTVRYAVAKAKEMDVTVILNPAPAKPLDSKTLSNIDVITPNEVELSELTHMELRGSDDYVKACRKLIERGVKTVVVTLGKQGAMLVTEDETYHVEGIRVRSVDTTGAGDAFNAALAFMLARGSSYEEAVKLANVAGALATTKVGAQEALPTFSEINNFLSSFRIQP</sequence>
<feature type="binding site" evidence="12">
    <location>
        <position position="257"/>
    </location>
    <ligand>
        <name>K(+)</name>
        <dbReference type="ChEBI" id="CHEBI:29103"/>
    </ligand>
</feature>
<feature type="domain" description="Carbohydrate kinase PfkB" evidence="13">
    <location>
        <begin position="14"/>
        <end position="305"/>
    </location>
</feature>
<dbReference type="EMBL" id="DQVM01000080">
    <property type="protein sequence ID" value="HIQ29753.1"/>
    <property type="molecule type" value="Genomic_DNA"/>
</dbReference>
<feature type="binding site" evidence="12">
    <location>
        <begin position="231"/>
        <end position="236"/>
    </location>
    <ligand>
        <name>ATP</name>
        <dbReference type="ChEBI" id="CHEBI:30616"/>
    </ligand>
</feature>
<evidence type="ECO:0000256" key="12">
    <source>
        <dbReference type="HAMAP-Rule" id="MF_01987"/>
    </source>
</evidence>
<dbReference type="GO" id="GO:0005737">
    <property type="term" value="C:cytoplasm"/>
    <property type="evidence" value="ECO:0007669"/>
    <property type="project" value="UniProtKB-SubCell"/>
</dbReference>
<dbReference type="CDD" id="cd01174">
    <property type="entry name" value="ribokinase"/>
    <property type="match status" value="1"/>
</dbReference>
<dbReference type="GO" id="GO:0004747">
    <property type="term" value="F:ribokinase activity"/>
    <property type="evidence" value="ECO:0007669"/>
    <property type="project" value="UniProtKB-UniRule"/>
</dbReference>
<comment type="activity regulation">
    <text evidence="12">Activated by a monovalent cation that binds near, but not in, the active site. The most likely occupant of the site in vivo is potassium. Ion binding induces a conformational change that may alter substrate affinity.</text>
</comment>
<evidence type="ECO:0000256" key="8">
    <source>
        <dbReference type="ARBA" id="ARBA00022840"/>
    </source>
</evidence>
<dbReference type="InterPro" id="IPR011611">
    <property type="entry name" value="PfkB_dom"/>
</dbReference>
<dbReference type="InterPro" id="IPR002173">
    <property type="entry name" value="Carboh/pur_kinase_PfkB_CS"/>
</dbReference>
<feature type="binding site" evidence="12">
    <location>
        <position position="287"/>
    </location>
    <ligand>
        <name>ATP</name>
        <dbReference type="ChEBI" id="CHEBI:30616"/>
    </ligand>
</feature>
<comment type="similarity">
    <text evidence="1">Belongs to the carbohydrate kinase pfkB family.</text>
</comment>
<comment type="function">
    <text evidence="12">Catalyzes the phosphorylation of ribose at O-5 in a reaction requiring ATP and magnesium. The resulting D-ribose-5-phosphate can then be used either for sythesis of nucleotides, histidine, and tryptophan, or as a component of the pentose phosphate pathway.</text>
</comment>
<evidence type="ECO:0000256" key="1">
    <source>
        <dbReference type="ARBA" id="ARBA00005380"/>
    </source>
</evidence>
<accession>A0A832ZVP8</accession>
<feature type="binding site" evidence="12">
    <location>
        <begin position="22"/>
        <end position="24"/>
    </location>
    <ligand>
        <name>substrate</name>
    </ligand>
</feature>
<dbReference type="InterPro" id="IPR029056">
    <property type="entry name" value="Ribokinase-like"/>
</dbReference>
<comment type="cofactor">
    <cofactor evidence="12">
        <name>Mg(2+)</name>
        <dbReference type="ChEBI" id="CHEBI:18420"/>
    </cofactor>
    <text evidence="12">Requires a divalent cation, most likely magnesium in vivo, as an electrophilic catalyst to aid phosphoryl group transfer. It is the chelate of the metal and the nucleotide that is the actual substrate.</text>
</comment>
<dbReference type="PANTHER" id="PTHR10584">
    <property type="entry name" value="SUGAR KINASE"/>
    <property type="match status" value="1"/>
</dbReference>
<dbReference type="GO" id="GO:0046872">
    <property type="term" value="F:metal ion binding"/>
    <property type="evidence" value="ECO:0007669"/>
    <property type="project" value="UniProtKB-KW"/>
</dbReference>
<comment type="caution">
    <text evidence="12">Lacks conserved residue(s) required for the propagation of feature annotation.</text>
</comment>
<evidence type="ECO:0000259" key="13">
    <source>
        <dbReference type="Pfam" id="PF00294"/>
    </source>
</evidence>
<name>A0A832ZVP8_CALS0</name>
<dbReference type="HAMAP" id="MF_01987">
    <property type="entry name" value="Ribokinase"/>
    <property type="match status" value="1"/>
</dbReference>
<keyword evidence="10 12" id="KW-0630">Potassium</keyword>
<evidence type="ECO:0000256" key="2">
    <source>
        <dbReference type="ARBA" id="ARBA00012035"/>
    </source>
</evidence>
<evidence type="ECO:0000256" key="10">
    <source>
        <dbReference type="ARBA" id="ARBA00022958"/>
    </source>
</evidence>
<feature type="binding site" evidence="12">
    <location>
        <position position="296"/>
    </location>
    <ligand>
        <name>K(+)</name>
        <dbReference type="ChEBI" id="CHEBI:29103"/>
    </ligand>
</feature>
<reference evidence="14" key="1">
    <citation type="journal article" date="2020" name="ISME J.">
        <title>Gammaproteobacteria mediating utilization of methyl-, sulfur- and petroleum organic compounds in deep ocean hydrothermal plumes.</title>
        <authorList>
            <person name="Zhou Z."/>
            <person name="Liu Y."/>
            <person name="Pan J."/>
            <person name="Cron B.R."/>
            <person name="Toner B.M."/>
            <person name="Anantharaman K."/>
            <person name="Breier J.A."/>
            <person name="Dick G.J."/>
            <person name="Li M."/>
        </authorList>
    </citation>
    <scope>NUCLEOTIDE SEQUENCE</scope>
    <source>
        <strain evidence="14">SZUA-1515</strain>
    </source>
</reference>
<dbReference type="EC" id="2.7.1.15" evidence="2 12"/>
<dbReference type="AlphaFoldDB" id="A0A832ZVP8"/>
<comment type="similarity">
    <text evidence="12">Belongs to the carbohydrate kinase PfkB family. Ribokinase subfamily.</text>
</comment>
<feature type="binding site" evidence="12">
    <location>
        <begin position="262"/>
        <end position="263"/>
    </location>
    <ligand>
        <name>ATP</name>
        <dbReference type="ChEBI" id="CHEBI:30616"/>
    </ligand>
</feature>
<evidence type="ECO:0000256" key="4">
    <source>
        <dbReference type="ARBA" id="ARBA00022679"/>
    </source>
</evidence>
<feature type="active site" description="Proton acceptor" evidence="12">
    <location>
        <position position="263"/>
    </location>
</feature>
<dbReference type="PANTHER" id="PTHR10584:SF166">
    <property type="entry name" value="RIBOKINASE"/>
    <property type="match status" value="1"/>
</dbReference>
<keyword evidence="6 12" id="KW-0547">Nucleotide-binding</keyword>
<comment type="caution">
    <text evidence="14">The sequence shown here is derived from an EMBL/GenBank/DDBJ whole genome shotgun (WGS) entry which is preliminary data.</text>
</comment>
<dbReference type="InterPro" id="IPR017583">
    <property type="entry name" value="Tagatose/fructose_Pkinase"/>
</dbReference>
<feature type="binding site" evidence="12">
    <location>
        <position position="298"/>
    </location>
    <ligand>
        <name>K(+)</name>
        <dbReference type="ChEBI" id="CHEBI:29103"/>
    </ligand>
</feature>
<keyword evidence="11 12" id="KW-0119">Carbohydrate metabolism</keyword>
<evidence type="ECO:0000313" key="14">
    <source>
        <dbReference type="EMBL" id="HIQ29753.1"/>
    </source>
</evidence>
<evidence type="ECO:0000256" key="9">
    <source>
        <dbReference type="ARBA" id="ARBA00022842"/>
    </source>
</evidence>
<feature type="binding site" evidence="12">
    <location>
        <position position="151"/>
    </location>
    <ligand>
        <name>substrate</name>
    </ligand>
</feature>
<feature type="binding site" evidence="12">
    <location>
        <position position="263"/>
    </location>
    <ligand>
        <name>substrate</name>
    </ligand>
</feature>
<keyword evidence="5 12" id="KW-0479">Metal-binding</keyword>
<evidence type="ECO:0000256" key="11">
    <source>
        <dbReference type="ARBA" id="ARBA00023277"/>
    </source>
</evidence>
<dbReference type="InterPro" id="IPR002139">
    <property type="entry name" value="Ribo/fructo_kinase"/>
</dbReference>
<keyword evidence="12" id="KW-0963">Cytoplasm</keyword>
<dbReference type="PRINTS" id="PR00990">
    <property type="entry name" value="RIBOKINASE"/>
</dbReference>
<dbReference type="GO" id="GO:0005524">
    <property type="term" value="F:ATP binding"/>
    <property type="evidence" value="ECO:0007669"/>
    <property type="project" value="UniProtKB-UniRule"/>
</dbReference>
<keyword evidence="4 12" id="KW-0808">Transferase</keyword>
<comment type="catalytic activity">
    <reaction evidence="12">
        <text>D-ribose + ATP = D-ribose 5-phosphate + ADP + H(+)</text>
        <dbReference type="Rhea" id="RHEA:13697"/>
        <dbReference type="ChEBI" id="CHEBI:15378"/>
        <dbReference type="ChEBI" id="CHEBI:30616"/>
        <dbReference type="ChEBI" id="CHEBI:47013"/>
        <dbReference type="ChEBI" id="CHEBI:78346"/>
        <dbReference type="ChEBI" id="CHEBI:456216"/>
        <dbReference type="EC" id="2.7.1.15"/>
    </reaction>
</comment>
<keyword evidence="8 12" id="KW-0067">ATP-binding</keyword>
<evidence type="ECO:0000256" key="6">
    <source>
        <dbReference type="ARBA" id="ARBA00022741"/>
    </source>
</evidence>
<dbReference type="NCBIfam" id="TIGR02152">
    <property type="entry name" value="D_ribokin_bact"/>
    <property type="match status" value="1"/>
</dbReference>
<comment type="subunit">
    <text evidence="12">Homodimer.</text>
</comment>
<feature type="binding site" evidence="12">
    <location>
        <position position="195"/>
    </location>
    <ligand>
        <name>ATP</name>
        <dbReference type="ChEBI" id="CHEBI:30616"/>
    </ligand>
</feature>
<dbReference type="Proteomes" id="UP000608579">
    <property type="component" value="Unassembled WGS sequence"/>
</dbReference>
<evidence type="ECO:0000313" key="15">
    <source>
        <dbReference type="Proteomes" id="UP000608579"/>
    </source>
</evidence>
<evidence type="ECO:0000256" key="7">
    <source>
        <dbReference type="ARBA" id="ARBA00022777"/>
    </source>
</evidence>
<evidence type="ECO:0000256" key="3">
    <source>
        <dbReference type="ARBA" id="ARBA00016943"/>
    </source>
</evidence>
<dbReference type="SUPFAM" id="SSF53613">
    <property type="entry name" value="Ribokinase-like"/>
    <property type="match status" value="1"/>
</dbReference>
<feature type="binding site" evidence="12">
    <location>
        <begin position="50"/>
        <end position="54"/>
    </location>
    <ligand>
        <name>substrate</name>
    </ligand>
</feature>
<feature type="binding site" evidence="12">
    <location>
        <position position="293"/>
    </location>
    <ligand>
        <name>K(+)</name>
        <dbReference type="ChEBI" id="CHEBI:29103"/>
    </ligand>
</feature>
<dbReference type="Pfam" id="PF00294">
    <property type="entry name" value="PfkB"/>
    <property type="match status" value="1"/>
</dbReference>
<dbReference type="PIRSF" id="PIRSF000535">
    <property type="entry name" value="1PFK/6PFK/LacC"/>
    <property type="match status" value="1"/>
</dbReference>
<feature type="binding site" evidence="12">
    <location>
        <position position="259"/>
    </location>
    <ligand>
        <name>K(+)</name>
        <dbReference type="ChEBI" id="CHEBI:29103"/>
    </ligand>
</feature>
<proteinExistence type="inferred from homology"/>